<keyword evidence="4 7" id="KW-1133">Transmembrane helix</keyword>
<dbReference type="STRING" id="43678.OJAG_10680"/>
<comment type="subcellular location">
    <subcellularLocation>
        <location evidence="1">Cell membrane</location>
        <topology evidence="1">Multi-pass membrane protein</topology>
    </subcellularLocation>
</comment>
<feature type="transmembrane region" description="Helical" evidence="7">
    <location>
        <begin position="74"/>
        <end position="97"/>
    </location>
</feature>
<dbReference type="Pfam" id="PF02687">
    <property type="entry name" value="FtsX"/>
    <property type="match status" value="1"/>
</dbReference>
<proteinExistence type="inferred from homology"/>
<evidence type="ECO:0000259" key="8">
    <source>
        <dbReference type="Pfam" id="PF02687"/>
    </source>
</evidence>
<evidence type="ECO:0000256" key="7">
    <source>
        <dbReference type="SAM" id="Phobius"/>
    </source>
</evidence>
<accession>A0A163SAQ1</accession>
<evidence type="ECO:0000256" key="5">
    <source>
        <dbReference type="ARBA" id="ARBA00023136"/>
    </source>
</evidence>
<dbReference type="InterPro" id="IPR003838">
    <property type="entry name" value="ABC3_permease_C"/>
</dbReference>
<reference evidence="9 10" key="1">
    <citation type="submission" date="2016-01" db="EMBL/GenBank/DDBJ databases">
        <title>Genome sequence of Oerskovia enterophila VJag, an agar and cellulose degrading bacterium.</title>
        <authorList>
            <person name="Poehlein A."/>
            <person name="Jag V."/>
            <person name="Bengelsdorf F."/>
            <person name="Duerre P."/>
            <person name="Daniel R."/>
        </authorList>
    </citation>
    <scope>NUCLEOTIDE SEQUENCE [LARGE SCALE GENOMIC DNA]</scope>
    <source>
        <strain evidence="9 10">VJag</strain>
    </source>
</reference>
<dbReference type="PANTHER" id="PTHR30572">
    <property type="entry name" value="MEMBRANE COMPONENT OF TRANSPORTER-RELATED"/>
    <property type="match status" value="1"/>
</dbReference>
<dbReference type="PATRIC" id="fig|43678.3.peg.1117"/>
<dbReference type="AlphaFoldDB" id="A0A163SAQ1"/>
<gene>
    <name evidence="9" type="ORF">OJAG_10680</name>
</gene>
<dbReference type="Proteomes" id="UP000076447">
    <property type="component" value="Unassembled WGS sequence"/>
</dbReference>
<evidence type="ECO:0000313" key="9">
    <source>
        <dbReference type="EMBL" id="KZM36189.1"/>
    </source>
</evidence>
<evidence type="ECO:0000256" key="3">
    <source>
        <dbReference type="ARBA" id="ARBA00022692"/>
    </source>
</evidence>
<evidence type="ECO:0000256" key="6">
    <source>
        <dbReference type="ARBA" id="ARBA00038076"/>
    </source>
</evidence>
<evidence type="ECO:0000313" key="10">
    <source>
        <dbReference type="Proteomes" id="UP000076447"/>
    </source>
</evidence>
<dbReference type="GO" id="GO:0005886">
    <property type="term" value="C:plasma membrane"/>
    <property type="evidence" value="ECO:0007669"/>
    <property type="project" value="UniProtKB-SubCell"/>
</dbReference>
<keyword evidence="5 7" id="KW-0472">Membrane</keyword>
<keyword evidence="2" id="KW-1003">Cell membrane</keyword>
<dbReference type="InterPro" id="IPR050250">
    <property type="entry name" value="Macrolide_Exporter_MacB"/>
</dbReference>
<dbReference type="PANTHER" id="PTHR30572:SF4">
    <property type="entry name" value="ABC TRANSPORTER PERMEASE YTRF"/>
    <property type="match status" value="1"/>
</dbReference>
<comment type="similarity">
    <text evidence="6">Belongs to the ABC-4 integral membrane protein family.</text>
</comment>
<dbReference type="GO" id="GO:0022857">
    <property type="term" value="F:transmembrane transporter activity"/>
    <property type="evidence" value="ECO:0007669"/>
    <property type="project" value="TreeGrafter"/>
</dbReference>
<evidence type="ECO:0000256" key="1">
    <source>
        <dbReference type="ARBA" id="ARBA00004651"/>
    </source>
</evidence>
<protein>
    <submittedName>
        <fullName evidence="9">FtsX-like permease family protein</fullName>
    </submittedName>
</protein>
<dbReference type="EMBL" id="LRIE01000057">
    <property type="protein sequence ID" value="KZM36189.1"/>
    <property type="molecule type" value="Genomic_DNA"/>
</dbReference>
<keyword evidence="3 7" id="KW-0812">Transmembrane</keyword>
<feature type="transmembrane region" description="Helical" evidence="7">
    <location>
        <begin position="40"/>
        <end position="62"/>
    </location>
</feature>
<feature type="domain" description="ABC3 transporter permease C-terminal" evidence="8">
    <location>
        <begin position="7"/>
        <end position="103"/>
    </location>
</feature>
<evidence type="ECO:0000256" key="4">
    <source>
        <dbReference type="ARBA" id="ARBA00022989"/>
    </source>
</evidence>
<comment type="caution">
    <text evidence="9">The sequence shown here is derived from an EMBL/GenBank/DDBJ whole genome shotgun (WGS) entry which is preliminary data.</text>
</comment>
<evidence type="ECO:0000256" key="2">
    <source>
        <dbReference type="ARBA" id="ARBA00022475"/>
    </source>
</evidence>
<name>A0A163SAQ1_9CELL</name>
<sequence length="111" mass="11434">MCIRDRSIIERTREIGLLRAVGLGRLQLAGIITIESVLTAVYGTVLGVITGIAIAAALPGVLAEQGLTSLAVPWGQVLAVLGLAVVIGLVASVWPGIRASRLPVLEAVTVD</sequence>
<organism evidence="9 10">
    <name type="scientific">Oerskovia enterophila</name>
    <dbReference type="NCBI Taxonomy" id="43678"/>
    <lineage>
        <taxon>Bacteria</taxon>
        <taxon>Bacillati</taxon>
        <taxon>Actinomycetota</taxon>
        <taxon>Actinomycetes</taxon>
        <taxon>Micrococcales</taxon>
        <taxon>Cellulomonadaceae</taxon>
        <taxon>Oerskovia</taxon>
    </lineage>
</organism>